<dbReference type="EMBL" id="CP069026">
    <property type="protein sequence ID" value="QRC94267.1"/>
    <property type="molecule type" value="Genomic_DNA"/>
</dbReference>
<evidence type="ECO:0000313" key="1">
    <source>
        <dbReference type="EMBL" id="QRC94267.1"/>
    </source>
</evidence>
<reference evidence="2" key="1">
    <citation type="journal article" date="2021" name="BMC Genomics">
        <title>Chromosome-level genome assembly and manually-curated proteome of model necrotroph Parastagonospora nodorum Sn15 reveals a genome-wide trove of candidate effector homologs, and redundancy of virulence-related functions within an accessory chromosome.</title>
        <authorList>
            <person name="Bertazzoni S."/>
            <person name="Jones D.A.B."/>
            <person name="Phan H.T."/>
            <person name="Tan K.-C."/>
            <person name="Hane J.K."/>
        </authorList>
    </citation>
    <scope>NUCLEOTIDE SEQUENCE [LARGE SCALE GENOMIC DNA]</scope>
    <source>
        <strain evidence="2">SN15 / ATCC MYA-4574 / FGSC 10173)</strain>
    </source>
</reference>
<sequence length="177" mass="19294">MSMPRGYMWTWCWFSRSWIPCLNRDLSTGPEPTTGAGCGGMRYAGAKRRAGITCNHDLSIGSAYMREQVVEPNRGDCYTLLPTVVVHCLSCLHLKNQVILAPHRKTSGPKTISRSEELGAPCQTCALLVLGPVNLLHTVILSSVADYCWYARLSRRHGSSTHVKSCDGDPGSTSAAP</sequence>
<dbReference type="Proteomes" id="UP000663193">
    <property type="component" value="Chromosome 4"/>
</dbReference>
<name>A0A7U2EX00_PHANO</name>
<gene>
    <name evidence="1" type="ORF">JI435_405490</name>
</gene>
<evidence type="ECO:0000313" key="2">
    <source>
        <dbReference type="Proteomes" id="UP000663193"/>
    </source>
</evidence>
<protein>
    <submittedName>
        <fullName evidence="1">Uncharacterized protein</fullName>
    </submittedName>
</protein>
<dbReference type="VEuPathDB" id="FungiDB:JI435_405490"/>
<keyword evidence="2" id="KW-1185">Reference proteome</keyword>
<dbReference type="AlphaFoldDB" id="A0A7U2EX00"/>
<proteinExistence type="predicted"/>
<accession>A0A7U2EX00</accession>
<organism evidence="1 2">
    <name type="scientific">Phaeosphaeria nodorum (strain SN15 / ATCC MYA-4574 / FGSC 10173)</name>
    <name type="common">Glume blotch fungus</name>
    <name type="synonym">Parastagonospora nodorum</name>
    <dbReference type="NCBI Taxonomy" id="321614"/>
    <lineage>
        <taxon>Eukaryota</taxon>
        <taxon>Fungi</taxon>
        <taxon>Dikarya</taxon>
        <taxon>Ascomycota</taxon>
        <taxon>Pezizomycotina</taxon>
        <taxon>Dothideomycetes</taxon>
        <taxon>Pleosporomycetidae</taxon>
        <taxon>Pleosporales</taxon>
        <taxon>Pleosporineae</taxon>
        <taxon>Phaeosphaeriaceae</taxon>
        <taxon>Parastagonospora</taxon>
    </lineage>
</organism>